<sequence length="470" mass="50725">MACQMVDALAGLEGCCRRKTMDTAKRTAPPRRKPVNRGAFSLESADLINVSPQQVDEPQASHPAERNRNSSDQPPVLPPRRRTDSNPVSPQAMMDAASTHHPVQQHPTLPHQPSAPLRALPPTLSVAISHTVPRITEPRATNGKIAVNRSDERIGCLQRERDEGLAEVAKLRDIIKTQDQEHMAQIMNFQDQKAKLQNELEEVRKLKEAESRRLIASNEALKNRIESLEEQLRAYGIQPASEASSKITRAAKSSEPSATSQTLSTDSNGQPIATFTSADVDKDVDIVDRARAEALGMSKVVDEHISTVTSKIQQIKAQLGLPTITANPSIKVLAAAAEGDSALAPAKLKINTTNFLKRNTTIATPTPTSRSQSESEATWTRSPSTACTTAKEQEQLIMSTPPTSSHPLTTANESSSTDKAADAKITSIVSPVVMPSIELISPSNNGNTSSSTMNSDFGEFASVFALIDSI</sequence>
<organism evidence="3 4">
    <name type="scientific">Synchytrium endobioticum</name>
    <dbReference type="NCBI Taxonomy" id="286115"/>
    <lineage>
        <taxon>Eukaryota</taxon>
        <taxon>Fungi</taxon>
        <taxon>Fungi incertae sedis</taxon>
        <taxon>Chytridiomycota</taxon>
        <taxon>Chytridiomycota incertae sedis</taxon>
        <taxon>Chytridiomycetes</taxon>
        <taxon>Synchytriales</taxon>
        <taxon>Synchytriaceae</taxon>
        <taxon>Synchytrium</taxon>
    </lineage>
</organism>
<keyword evidence="1" id="KW-0175">Coiled coil</keyword>
<feature type="region of interest" description="Disordered" evidence="2">
    <location>
        <begin position="20"/>
        <end position="119"/>
    </location>
</feature>
<keyword evidence="4" id="KW-1185">Reference proteome</keyword>
<comment type="caution">
    <text evidence="3">The sequence shown here is derived from an EMBL/GenBank/DDBJ whole genome shotgun (WGS) entry which is preliminary data.</text>
</comment>
<protein>
    <submittedName>
        <fullName evidence="3">Uncharacterized protein</fullName>
    </submittedName>
</protein>
<dbReference type="Proteomes" id="UP000317494">
    <property type="component" value="Unassembled WGS sequence"/>
</dbReference>
<reference evidence="3 4" key="1">
    <citation type="journal article" date="2019" name="Sci. Rep.">
        <title>Comparative genomics of chytrid fungi reveal insights into the obligate biotrophic and pathogenic lifestyle of Synchytrium endobioticum.</title>
        <authorList>
            <person name="van de Vossenberg B.T.L.H."/>
            <person name="Warris S."/>
            <person name="Nguyen H.D.T."/>
            <person name="van Gent-Pelzer M.P.E."/>
            <person name="Joly D.L."/>
            <person name="van de Geest H.C."/>
            <person name="Bonants P.J.M."/>
            <person name="Smith D.S."/>
            <person name="Levesque C.A."/>
            <person name="van der Lee T.A.J."/>
        </authorList>
    </citation>
    <scope>NUCLEOTIDE SEQUENCE [LARGE SCALE GENOMIC DNA]</scope>
    <source>
        <strain evidence="3 4">MB42</strain>
    </source>
</reference>
<feature type="region of interest" description="Disordered" evidence="2">
    <location>
        <begin position="243"/>
        <end position="276"/>
    </location>
</feature>
<evidence type="ECO:0000313" key="3">
    <source>
        <dbReference type="EMBL" id="TPX52496.1"/>
    </source>
</evidence>
<accession>A0A507DLV2</accession>
<dbReference type="EMBL" id="QEAN01000035">
    <property type="protein sequence ID" value="TPX52496.1"/>
    <property type="molecule type" value="Genomic_DNA"/>
</dbReference>
<feature type="region of interest" description="Disordered" evidence="2">
    <location>
        <begin position="362"/>
        <end position="422"/>
    </location>
</feature>
<dbReference type="VEuPathDB" id="FungiDB:SeMB42_g01375"/>
<feature type="compositionally biased region" description="Polar residues" evidence="2">
    <location>
        <begin position="254"/>
        <end position="276"/>
    </location>
</feature>
<dbReference type="AlphaFoldDB" id="A0A507DLV2"/>
<feature type="compositionally biased region" description="Low complexity" evidence="2">
    <location>
        <begin position="399"/>
        <end position="410"/>
    </location>
</feature>
<gene>
    <name evidence="3" type="ORF">SeMB42_g01375</name>
</gene>
<evidence type="ECO:0000313" key="4">
    <source>
        <dbReference type="Proteomes" id="UP000317494"/>
    </source>
</evidence>
<feature type="coiled-coil region" evidence="1">
    <location>
        <begin position="179"/>
        <end position="238"/>
    </location>
</feature>
<name>A0A507DLV2_9FUNG</name>
<proteinExistence type="predicted"/>
<evidence type="ECO:0000256" key="2">
    <source>
        <dbReference type="SAM" id="MobiDB-lite"/>
    </source>
</evidence>
<evidence type="ECO:0000256" key="1">
    <source>
        <dbReference type="SAM" id="Coils"/>
    </source>
</evidence>
<feature type="compositionally biased region" description="Polar residues" evidence="2">
    <location>
        <begin position="362"/>
        <end position="390"/>
    </location>
</feature>